<dbReference type="CDD" id="cd18044">
    <property type="entry name" value="DEXXQc_SMUBP2"/>
    <property type="match status" value="1"/>
</dbReference>
<evidence type="ECO:0000256" key="4">
    <source>
        <dbReference type="ARBA" id="ARBA00022806"/>
    </source>
</evidence>
<feature type="compositionally biased region" description="Polar residues" evidence="7">
    <location>
        <begin position="884"/>
        <end position="899"/>
    </location>
</feature>
<keyword evidence="5" id="KW-0067">ATP-binding</keyword>
<dbReference type="Pfam" id="PF13087">
    <property type="entry name" value="AAA_12"/>
    <property type="match status" value="1"/>
</dbReference>
<organism evidence="10 11">
    <name type="scientific">Cyclotella cryptica</name>
    <dbReference type="NCBI Taxonomy" id="29204"/>
    <lineage>
        <taxon>Eukaryota</taxon>
        <taxon>Sar</taxon>
        <taxon>Stramenopiles</taxon>
        <taxon>Ochrophyta</taxon>
        <taxon>Bacillariophyta</taxon>
        <taxon>Coscinodiscophyceae</taxon>
        <taxon>Thalassiosirophycidae</taxon>
        <taxon>Stephanodiscales</taxon>
        <taxon>Stephanodiscaceae</taxon>
        <taxon>Cyclotella</taxon>
    </lineage>
</organism>
<dbReference type="EMBL" id="JABMIG020000046">
    <property type="protein sequence ID" value="KAL3798381.1"/>
    <property type="molecule type" value="Genomic_DNA"/>
</dbReference>
<reference evidence="10 11" key="1">
    <citation type="journal article" date="2020" name="G3 (Bethesda)">
        <title>Improved Reference Genome for Cyclotella cryptica CCMP332, a Model for Cell Wall Morphogenesis, Salinity Adaptation, and Lipid Production in Diatoms (Bacillariophyta).</title>
        <authorList>
            <person name="Roberts W.R."/>
            <person name="Downey K.M."/>
            <person name="Ruck E.C."/>
            <person name="Traller J.C."/>
            <person name="Alverson A.J."/>
        </authorList>
    </citation>
    <scope>NUCLEOTIDE SEQUENCE [LARGE SCALE GENOMIC DNA]</scope>
    <source>
        <strain evidence="10 11">CCMP332</strain>
    </source>
</reference>
<feature type="compositionally biased region" description="Basic residues" evidence="7">
    <location>
        <begin position="947"/>
        <end position="956"/>
    </location>
</feature>
<feature type="domain" description="Helicase ATP-binding" evidence="9">
    <location>
        <begin position="253"/>
        <end position="537"/>
    </location>
</feature>
<dbReference type="SMART" id="SM00487">
    <property type="entry name" value="DEXDc"/>
    <property type="match status" value="1"/>
</dbReference>
<dbReference type="InterPro" id="IPR014001">
    <property type="entry name" value="Helicase_ATP-bd"/>
</dbReference>
<dbReference type="Proteomes" id="UP001516023">
    <property type="component" value="Unassembled WGS sequence"/>
</dbReference>
<dbReference type="GO" id="GO:0016787">
    <property type="term" value="F:hydrolase activity"/>
    <property type="evidence" value="ECO:0007669"/>
    <property type="project" value="UniProtKB-KW"/>
</dbReference>
<evidence type="ECO:0000256" key="6">
    <source>
        <dbReference type="ARBA" id="ARBA00048432"/>
    </source>
</evidence>
<sequence length="1052" mass="116407">MPHSFTPTMISADTALQKFISEQKRLLELELRADEEQSDNSRISAREDGGTFTLRNVNVVDVSVGLYGRTVVSFGPHTTSHIGPNGRNNSDEQSDNRVSPPPLPILEAHRLTVGDDVEILPKNGHRGHGTKTKRVGGVVCAVDDFSISVALADKKRQISAGKNASNSTKKVDYEDVDEDSDMLGGPPPYTLVPRSGVEIHQKIVSALEELGRYGTNHPIAGDIILSAFDSSKRYDNNFSRSEIDELQKECNLASTKLDYSQREAVIFALHSDYPISLIHGPPGTGKTTTVAELIRCAVHYKNWRVLVAAPSNVAVDNVLDRLMYLENESRPELGKRKSSMKSNSPRIKAVRLGHPARIQHGIQKYSLESLVHSSDGTEIVQDCRRELSSHLKTLSDPKSRSPDKRNAYREMKSLRKEIKSREEKVVGEVLRNANVVLSTNVGAAGSMFKHLVDSRGEPISFDLVIIDEAAQALEATCWISLLRGKRAVLAGDHCQLPPTIKSLNSEVRRELGKTLFERLMKANKDETTNTCSRMLEVQYRMHEDIANWASKAMYDGKLISHESVRHRKLSSLSQVEKRMNTEQSNEDMESSQLDNVTLLLVDTTGCGFTEMTTSAGSRYNEGEAELVASHVNSLLSLGLRAEDIAVITPYNGQVELLRKRLLPKVPRLEIRSVDGFQGGEREAVVLSLVRSSERCGKDGIGFLRDKRRLNVAITRAKRHCALICDCETVSQDMFIKGLIEWIEQKGEYRSGAELLTSNESSTYLPPRNCEATDHVSSKTATNAKGNTQTKTNCDKKDSRSREKSATQDALKEGATRRSLMKRITSFSETGKKGEELILSGLSDFDLVVAKELASQLGLGRRDTKNDRSEVTLYIVKEIWSNFTKSPENTSAHDAPTSHNLDVDDDESSVSSESTPAQNSVLKNLALARESRQNTPKDTPSSNQTKCNKGKKKKKGVKLGGEKKPTKECQDDNNLDELDDMAFLDAQITKVQTSHGRKIEAKGKGYKSIINGVLMTKYDAPEVKKTNTAASSCLHAKIKAKVDGRQVKKKKGK</sequence>
<dbReference type="GO" id="GO:0005524">
    <property type="term" value="F:ATP binding"/>
    <property type="evidence" value="ECO:0007669"/>
    <property type="project" value="UniProtKB-KW"/>
</dbReference>
<feature type="domain" description="AAA+ ATPase" evidence="8">
    <location>
        <begin position="272"/>
        <end position="521"/>
    </location>
</feature>
<keyword evidence="11" id="KW-1185">Reference proteome</keyword>
<dbReference type="InterPro" id="IPR003593">
    <property type="entry name" value="AAA+_ATPase"/>
</dbReference>
<evidence type="ECO:0000256" key="7">
    <source>
        <dbReference type="SAM" id="MobiDB-lite"/>
    </source>
</evidence>
<dbReference type="Gene3D" id="2.40.30.270">
    <property type="match status" value="1"/>
</dbReference>
<dbReference type="GO" id="GO:0003678">
    <property type="term" value="F:DNA helicase activity"/>
    <property type="evidence" value="ECO:0007669"/>
    <property type="project" value="UniProtKB-EC"/>
</dbReference>
<feature type="compositionally biased region" description="Polar residues" evidence="7">
    <location>
        <begin position="777"/>
        <end position="791"/>
    </location>
</feature>
<keyword evidence="4" id="KW-0347">Helicase</keyword>
<dbReference type="InterPro" id="IPR027417">
    <property type="entry name" value="P-loop_NTPase"/>
</dbReference>
<dbReference type="InterPro" id="IPR041679">
    <property type="entry name" value="DNA2/NAM7-like_C"/>
</dbReference>
<comment type="caution">
    <text evidence="10">The sequence shown here is derived from an EMBL/GenBank/DDBJ whole genome shotgun (WGS) entry which is preliminary data.</text>
</comment>
<dbReference type="InterPro" id="IPR041677">
    <property type="entry name" value="DNA2/NAM7_AAA_11"/>
</dbReference>
<evidence type="ECO:0000259" key="8">
    <source>
        <dbReference type="SMART" id="SM00382"/>
    </source>
</evidence>
<evidence type="ECO:0000256" key="5">
    <source>
        <dbReference type="ARBA" id="ARBA00022840"/>
    </source>
</evidence>
<name>A0ABD3QFV6_9STRA</name>
<dbReference type="AlphaFoldDB" id="A0ABD3QFV6"/>
<evidence type="ECO:0000313" key="10">
    <source>
        <dbReference type="EMBL" id="KAL3798381.1"/>
    </source>
</evidence>
<dbReference type="Gene3D" id="3.40.50.300">
    <property type="entry name" value="P-loop containing nucleotide triphosphate hydrolases"/>
    <property type="match status" value="2"/>
</dbReference>
<evidence type="ECO:0000256" key="3">
    <source>
        <dbReference type="ARBA" id="ARBA00022801"/>
    </source>
</evidence>
<feature type="compositionally biased region" description="Basic and acidic residues" evidence="7">
    <location>
        <begin position="792"/>
        <end position="814"/>
    </location>
</feature>
<dbReference type="PANTHER" id="PTHR43788">
    <property type="entry name" value="DNA2/NAM7 HELICASE FAMILY MEMBER"/>
    <property type="match status" value="1"/>
</dbReference>
<accession>A0ABD3QFV6</accession>
<evidence type="ECO:0000256" key="2">
    <source>
        <dbReference type="ARBA" id="ARBA00022741"/>
    </source>
</evidence>
<evidence type="ECO:0000256" key="1">
    <source>
        <dbReference type="ARBA" id="ARBA00007913"/>
    </source>
</evidence>
<dbReference type="InterPro" id="IPR050534">
    <property type="entry name" value="Coronavir_polyprotein_1ab"/>
</dbReference>
<feature type="region of interest" description="Disordered" evidence="7">
    <location>
        <begin position="772"/>
        <end position="814"/>
    </location>
</feature>
<keyword evidence="2" id="KW-0547">Nucleotide-binding</keyword>
<comment type="catalytic activity">
    <reaction evidence="6">
        <text>ATP + H2O = ADP + phosphate + H(+)</text>
        <dbReference type="Rhea" id="RHEA:13065"/>
        <dbReference type="ChEBI" id="CHEBI:15377"/>
        <dbReference type="ChEBI" id="CHEBI:15378"/>
        <dbReference type="ChEBI" id="CHEBI:30616"/>
        <dbReference type="ChEBI" id="CHEBI:43474"/>
        <dbReference type="ChEBI" id="CHEBI:456216"/>
        <dbReference type="EC" id="3.6.4.12"/>
    </reaction>
    <physiologicalReaction direction="left-to-right" evidence="6">
        <dbReference type="Rhea" id="RHEA:13066"/>
    </physiologicalReaction>
</comment>
<feature type="compositionally biased region" description="Polar residues" evidence="7">
    <location>
        <begin position="932"/>
        <end position="944"/>
    </location>
</feature>
<feature type="region of interest" description="Disordered" evidence="7">
    <location>
        <begin position="158"/>
        <end position="191"/>
    </location>
</feature>
<feature type="region of interest" description="Disordered" evidence="7">
    <location>
        <begin position="75"/>
        <end position="102"/>
    </location>
</feature>
<feature type="region of interest" description="Disordered" evidence="7">
    <location>
        <begin position="884"/>
        <end position="966"/>
    </location>
</feature>
<proteinExistence type="inferred from homology"/>
<protein>
    <recommendedName>
        <fullName evidence="12">AAA+ ATPase domain-containing protein</fullName>
    </recommendedName>
</protein>
<dbReference type="SMART" id="SM00382">
    <property type="entry name" value="AAA"/>
    <property type="match status" value="1"/>
</dbReference>
<evidence type="ECO:0008006" key="12">
    <source>
        <dbReference type="Google" id="ProtNLM"/>
    </source>
</evidence>
<evidence type="ECO:0000259" key="9">
    <source>
        <dbReference type="SMART" id="SM00487"/>
    </source>
</evidence>
<feature type="compositionally biased region" description="Polar residues" evidence="7">
    <location>
        <begin position="76"/>
        <end position="88"/>
    </location>
</feature>
<dbReference type="SUPFAM" id="SSF52540">
    <property type="entry name" value="P-loop containing nucleoside triphosphate hydrolases"/>
    <property type="match status" value="1"/>
</dbReference>
<dbReference type="CDD" id="cd18808">
    <property type="entry name" value="SF1_C_Upf1"/>
    <property type="match status" value="1"/>
</dbReference>
<dbReference type="Pfam" id="PF13086">
    <property type="entry name" value="AAA_11"/>
    <property type="match status" value="1"/>
</dbReference>
<gene>
    <name evidence="10" type="ORF">HJC23_005034</name>
</gene>
<keyword evidence="3" id="KW-0378">Hydrolase</keyword>
<evidence type="ECO:0000313" key="11">
    <source>
        <dbReference type="Proteomes" id="UP001516023"/>
    </source>
</evidence>
<comment type="similarity">
    <text evidence="1">Belongs to the DNA2/NAM7 helicase family.</text>
</comment>
<dbReference type="InterPro" id="IPR047187">
    <property type="entry name" value="SF1_C_Upf1"/>
</dbReference>
<dbReference type="PANTHER" id="PTHR43788:SF8">
    <property type="entry name" value="DNA-BINDING PROTEIN SMUBP-2"/>
    <property type="match status" value="1"/>
</dbReference>